<name>A0AAD4ETC2_9PEZI</name>
<comment type="caution">
    <text evidence="3">The sequence shown here is derived from an EMBL/GenBank/DDBJ whole genome shotgun (WGS) entry which is preliminary data.</text>
</comment>
<dbReference type="AlphaFoldDB" id="A0AAD4ETC2"/>
<dbReference type="PANTHER" id="PTHR44305:SF24">
    <property type="entry name" value="TYROSINE-PROTEIN KINASE C03B1.5-RELATED"/>
    <property type="match status" value="1"/>
</dbReference>
<dbReference type="PANTHER" id="PTHR44305">
    <property type="entry name" value="SI:DKEY-192D15.2-RELATED"/>
    <property type="match status" value="1"/>
</dbReference>
<dbReference type="InterPro" id="IPR053083">
    <property type="entry name" value="TF_kinase-domain_protein"/>
</dbReference>
<dbReference type="EMBL" id="JAHCVI010000005">
    <property type="protein sequence ID" value="KAG7285127.1"/>
    <property type="molecule type" value="Genomic_DNA"/>
</dbReference>
<feature type="domain" description="Protein kinase" evidence="2">
    <location>
        <begin position="22"/>
        <end position="328"/>
    </location>
</feature>
<feature type="domain" description="Protein kinase" evidence="2">
    <location>
        <begin position="405"/>
        <end position="757"/>
    </location>
</feature>
<dbReference type="Pfam" id="PF00069">
    <property type="entry name" value="Pkinase"/>
    <property type="match status" value="2"/>
</dbReference>
<evidence type="ECO:0000313" key="3">
    <source>
        <dbReference type="EMBL" id="KAG7285127.1"/>
    </source>
</evidence>
<dbReference type="SMART" id="SM00220">
    <property type="entry name" value="S_TKc"/>
    <property type="match status" value="1"/>
</dbReference>
<protein>
    <recommendedName>
        <fullName evidence="2">Protein kinase domain-containing protein</fullName>
    </recommendedName>
</protein>
<accession>A0AAD4ETC2</accession>
<gene>
    <name evidence="3" type="ORF">NEMBOFW57_009748</name>
</gene>
<evidence type="ECO:0000259" key="2">
    <source>
        <dbReference type="PROSITE" id="PS50011"/>
    </source>
</evidence>
<dbReference type="SUPFAM" id="SSF56112">
    <property type="entry name" value="Protein kinase-like (PK-like)"/>
    <property type="match status" value="2"/>
</dbReference>
<dbReference type="InterPro" id="IPR011009">
    <property type="entry name" value="Kinase-like_dom_sf"/>
</dbReference>
<dbReference type="Proteomes" id="UP001197093">
    <property type="component" value="Unassembled WGS sequence"/>
</dbReference>
<proteinExistence type="predicted"/>
<keyword evidence="4" id="KW-1185">Reference proteome</keyword>
<feature type="compositionally biased region" description="Basic residues" evidence="1">
    <location>
        <begin position="793"/>
        <end position="814"/>
    </location>
</feature>
<organism evidence="3 4">
    <name type="scientific">Staphylotrichum longicolle</name>
    <dbReference type="NCBI Taxonomy" id="669026"/>
    <lineage>
        <taxon>Eukaryota</taxon>
        <taxon>Fungi</taxon>
        <taxon>Dikarya</taxon>
        <taxon>Ascomycota</taxon>
        <taxon>Pezizomycotina</taxon>
        <taxon>Sordariomycetes</taxon>
        <taxon>Sordariomycetidae</taxon>
        <taxon>Sordariales</taxon>
        <taxon>Chaetomiaceae</taxon>
        <taxon>Staphylotrichum</taxon>
    </lineage>
</organism>
<dbReference type="InterPro" id="IPR000719">
    <property type="entry name" value="Prot_kinase_dom"/>
</dbReference>
<dbReference type="GO" id="GO:0005524">
    <property type="term" value="F:ATP binding"/>
    <property type="evidence" value="ECO:0007669"/>
    <property type="project" value="InterPro"/>
</dbReference>
<dbReference type="GO" id="GO:0004672">
    <property type="term" value="F:protein kinase activity"/>
    <property type="evidence" value="ECO:0007669"/>
    <property type="project" value="InterPro"/>
</dbReference>
<evidence type="ECO:0000313" key="4">
    <source>
        <dbReference type="Proteomes" id="UP001197093"/>
    </source>
</evidence>
<dbReference type="PROSITE" id="PS50011">
    <property type="entry name" value="PROTEIN_KINASE_DOM"/>
    <property type="match status" value="2"/>
</dbReference>
<sequence>MGLEINKVTDLCSICQNDRGTGANGERVPRAAFAAIDKEESAYFGEKSGISMHELTVEIIRECLRPLPDGEIYPLVPQDENLTAASDDVAGFHVKRTAWPTYLDFRGTEFLPRLMLKEARTMELLKQHPHPNIVRYYGCRVKRDRIAGLVLETFAFPHDLGFVKIRPDLFRGILNKERIISGLRSALDHLHGLGLAHNDVNPANVMSGASGEPKLIDFGSSFTSDKANDDYSLELLGPWLDVVIKEVEDSVSTATDWRLEVKDIPPLEFPSKQLDPFSALELSHNTLDSFRFTAQVDKPVIQALCIMWWDDDTIERTVTREFVCSRLIPQEIDRLDRPLGFGDNLTDCTYWERIDHKAKKIFLVLADLGLPDQIFGLIDDSLDDEDLPIALDQVERLALTPSRDEKIDRKFYQRQYHYLLRPLQRGGHADYEDDEVIPLDVVDKKHAAGQSNHIDKVTLPDQPGTVFCRCRIPLGPGHISWEEFISEINFIRDVQNEHLLSYWASYTHQGYGYILFTPAPEYSLKSLLATTPNCLKNLDKKTRRETVMNWIHCLASTLCSLHNQGLSHGNIKPSTVMFSGDNMVFFSGFTRFHTNVLGGVTDYTSFDKEAYDHAAPETLFRSPSSSPTSAHRMADYSNQISMPAFSPQAADIFSLGCVILELLSFLFKKHGRPFAAHRSAKHKTAGRGGAVLDSSFHKNLGQVESWMAQLSKDALKKDDTVFKGVAPILHVVEHMLAFYPSERPGANEVQSRLHQILTDSCGIPAPHCVDQDSGWDFGMGNLSLGSSPMATSYKKRNAGRRAQAKGQRRKRCQQ</sequence>
<dbReference type="Gene3D" id="1.10.510.10">
    <property type="entry name" value="Transferase(Phosphotransferase) domain 1"/>
    <property type="match status" value="2"/>
</dbReference>
<feature type="region of interest" description="Disordered" evidence="1">
    <location>
        <begin position="788"/>
        <end position="814"/>
    </location>
</feature>
<evidence type="ECO:0000256" key="1">
    <source>
        <dbReference type="SAM" id="MobiDB-lite"/>
    </source>
</evidence>
<reference evidence="3" key="1">
    <citation type="submission" date="2023-02" db="EMBL/GenBank/DDBJ databases">
        <authorList>
            <person name="Palmer J.M."/>
        </authorList>
    </citation>
    <scope>NUCLEOTIDE SEQUENCE</scope>
    <source>
        <strain evidence="3">FW57</strain>
    </source>
</reference>